<gene>
    <name evidence="1" type="ORF">O6P43_007401</name>
</gene>
<evidence type="ECO:0000313" key="1">
    <source>
        <dbReference type="EMBL" id="KAJ7977835.1"/>
    </source>
</evidence>
<sequence>MDPQEGWTPMIACGWQVYGIQCTPSLISYNLLWTKFIVICERTQAYGVIKIHPCIVHRLCPEEPIL</sequence>
<dbReference type="AlphaFoldDB" id="A0AAD7QAD7"/>
<protein>
    <submittedName>
        <fullName evidence="1">Uncharacterized protein</fullName>
    </submittedName>
</protein>
<evidence type="ECO:0000313" key="2">
    <source>
        <dbReference type="Proteomes" id="UP001163823"/>
    </source>
</evidence>
<dbReference type="KEGG" id="qsa:O6P43_007401"/>
<accession>A0AAD7QAD7</accession>
<name>A0AAD7QAD7_QUISA</name>
<dbReference type="EMBL" id="JARAOO010000003">
    <property type="protein sequence ID" value="KAJ7977835.1"/>
    <property type="molecule type" value="Genomic_DNA"/>
</dbReference>
<comment type="caution">
    <text evidence="1">The sequence shown here is derived from an EMBL/GenBank/DDBJ whole genome shotgun (WGS) entry which is preliminary data.</text>
</comment>
<proteinExistence type="predicted"/>
<dbReference type="Proteomes" id="UP001163823">
    <property type="component" value="Chromosome 3"/>
</dbReference>
<keyword evidence="2" id="KW-1185">Reference proteome</keyword>
<reference evidence="1" key="1">
    <citation type="journal article" date="2023" name="Science">
        <title>Elucidation of the pathway for biosynthesis of saponin adjuvants from the soapbark tree.</title>
        <authorList>
            <person name="Reed J."/>
            <person name="Orme A."/>
            <person name="El-Demerdash A."/>
            <person name="Owen C."/>
            <person name="Martin L.B.B."/>
            <person name="Misra R.C."/>
            <person name="Kikuchi S."/>
            <person name="Rejzek M."/>
            <person name="Martin A.C."/>
            <person name="Harkess A."/>
            <person name="Leebens-Mack J."/>
            <person name="Louveau T."/>
            <person name="Stephenson M.J."/>
            <person name="Osbourn A."/>
        </authorList>
    </citation>
    <scope>NUCLEOTIDE SEQUENCE</scope>
    <source>
        <strain evidence="1">S10</strain>
    </source>
</reference>
<organism evidence="1 2">
    <name type="scientific">Quillaja saponaria</name>
    <name type="common">Soap bark tree</name>
    <dbReference type="NCBI Taxonomy" id="32244"/>
    <lineage>
        <taxon>Eukaryota</taxon>
        <taxon>Viridiplantae</taxon>
        <taxon>Streptophyta</taxon>
        <taxon>Embryophyta</taxon>
        <taxon>Tracheophyta</taxon>
        <taxon>Spermatophyta</taxon>
        <taxon>Magnoliopsida</taxon>
        <taxon>eudicotyledons</taxon>
        <taxon>Gunneridae</taxon>
        <taxon>Pentapetalae</taxon>
        <taxon>rosids</taxon>
        <taxon>fabids</taxon>
        <taxon>Fabales</taxon>
        <taxon>Quillajaceae</taxon>
        <taxon>Quillaja</taxon>
    </lineage>
</organism>